<dbReference type="PANTHER" id="PTHR33702:SF5">
    <property type="entry name" value="OS01G0308600 PROTEIN"/>
    <property type="match status" value="1"/>
</dbReference>
<name>A0AAN9IQV4_CLITE</name>
<dbReference type="Pfam" id="PF12854">
    <property type="entry name" value="PPR_1"/>
    <property type="match status" value="1"/>
</dbReference>
<feature type="repeat" description="PPR" evidence="2">
    <location>
        <begin position="156"/>
        <end position="190"/>
    </location>
</feature>
<evidence type="ECO:0000256" key="1">
    <source>
        <dbReference type="ARBA" id="ARBA00022737"/>
    </source>
</evidence>
<dbReference type="PANTHER" id="PTHR33702">
    <property type="entry name" value="BNAA09G40010D PROTEIN"/>
    <property type="match status" value="1"/>
</dbReference>
<accession>A0AAN9IQV4</accession>
<reference evidence="3 4" key="1">
    <citation type="submission" date="2024-01" db="EMBL/GenBank/DDBJ databases">
        <title>The genomes of 5 underutilized Papilionoideae crops provide insights into root nodulation and disease resistance.</title>
        <authorList>
            <person name="Yuan L."/>
        </authorList>
    </citation>
    <scope>NUCLEOTIDE SEQUENCE [LARGE SCALE GENOMIC DNA]</scope>
    <source>
        <strain evidence="3">LY-2023</strain>
        <tissue evidence="3">Leaf</tissue>
    </source>
</reference>
<dbReference type="InterPro" id="IPR002885">
    <property type="entry name" value="PPR_rpt"/>
</dbReference>
<gene>
    <name evidence="3" type="ORF">RJT34_19356</name>
</gene>
<evidence type="ECO:0000313" key="4">
    <source>
        <dbReference type="Proteomes" id="UP001359559"/>
    </source>
</evidence>
<proteinExistence type="predicted"/>
<evidence type="ECO:0000313" key="3">
    <source>
        <dbReference type="EMBL" id="KAK7284607.1"/>
    </source>
</evidence>
<protein>
    <recommendedName>
        <fullName evidence="5">Pentatricopeptide repeat-containing protein</fullName>
    </recommendedName>
</protein>
<sequence>MEGLKKYWRRRVKGYQRLKGSERGRRKRVELGGKKRRRGWGVKMGKVKIPKKCSPKKLVLWVRDAYVRMMLGLANSIGVIEGGGLESAPQPKEYDDKMIIHMLVKKHGFMVPERACGNLLRHVMRPEPVECSWRDARINDAERLLRDMLSVGFKPDDASYPMVIDCFCKRGDVKMGFKLLKEMQNGGHLPGYVTKKH</sequence>
<dbReference type="PROSITE" id="PS51375">
    <property type="entry name" value="PPR"/>
    <property type="match status" value="1"/>
</dbReference>
<keyword evidence="4" id="KW-1185">Reference proteome</keyword>
<dbReference type="Proteomes" id="UP001359559">
    <property type="component" value="Unassembled WGS sequence"/>
</dbReference>
<dbReference type="InterPro" id="IPR011990">
    <property type="entry name" value="TPR-like_helical_dom_sf"/>
</dbReference>
<evidence type="ECO:0008006" key="5">
    <source>
        <dbReference type="Google" id="ProtNLM"/>
    </source>
</evidence>
<organism evidence="3 4">
    <name type="scientific">Clitoria ternatea</name>
    <name type="common">Butterfly pea</name>
    <dbReference type="NCBI Taxonomy" id="43366"/>
    <lineage>
        <taxon>Eukaryota</taxon>
        <taxon>Viridiplantae</taxon>
        <taxon>Streptophyta</taxon>
        <taxon>Embryophyta</taxon>
        <taxon>Tracheophyta</taxon>
        <taxon>Spermatophyta</taxon>
        <taxon>Magnoliopsida</taxon>
        <taxon>eudicotyledons</taxon>
        <taxon>Gunneridae</taxon>
        <taxon>Pentapetalae</taxon>
        <taxon>rosids</taxon>
        <taxon>fabids</taxon>
        <taxon>Fabales</taxon>
        <taxon>Fabaceae</taxon>
        <taxon>Papilionoideae</taxon>
        <taxon>50 kb inversion clade</taxon>
        <taxon>NPAAA clade</taxon>
        <taxon>indigoferoid/millettioid clade</taxon>
        <taxon>Phaseoleae</taxon>
        <taxon>Clitoria</taxon>
    </lineage>
</organism>
<keyword evidence="1" id="KW-0677">Repeat</keyword>
<dbReference type="EMBL" id="JAYKXN010000005">
    <property type="protein sequence ID" value="KAK7284607.1"/>
    <property type="molecule type" value="Genomic_DNA"/>
</dbReference>
<comment type="caution">
    <text evidence="3">The sequence shown here is derived from an EMBL/GenBank/DDBJ whole genome shotgun (WGS) entry which is preliminary data.</text>
</comment>
<dbReference type="AlphaFoldDB" id="A0AAN9IQV4"/>
<evidence type="ECO:0000256" key="2">
    <source>
        <dbReference type="PROSITE-ProRule" id="PRU00708"/>
    </source>
</evidence>
<dbReference type="NCBIfam" id="TIGR00756">
    <property type="entry name" value="PPR"/>
    <property type="match status" value="1"/>
</dbReference>
<dbReference type="Gene3D" id="1.25.40.10">
    <property type="entry name" value="Tetratricopeptide repeat domain"/>
    <property type="match status" value="1"/>
</dbReference>